<dbReference type="OrthoDB" id="71745at2759"/>
<dbReference type="Proteomes" id="UP000243579">
    <property type="component" value="Unassembled WGS sequence"/>
</dbReference>
<evidence type="ECO:0000313" key="1">
    <source>
        <dbReference type="EMBL" id="OQS01576.1"/>
    </source>
</evidence>
<reference evidence="1 2" key="1">
    <citation type="journal article" date="2014" name="Genome Biol. Evol.">
        <title>The secreted proteins of Achlya hypogyna and Thraustotheca clavata identify the ancestral oomycete secretome and reveal gene acquisitions by horizontal gene transfer.</title>
        <authorList>
            <person name="Misner I."/>
            <person name="Blouin N."/>
            <person name="Leonard G."/>
            <person name="Richards T.A."/>
            <person name="Lane C.E."/>
        </authorList>
    </citation>
    <scope>NUCLEOTIDE SEQUENCE [LARGE SCALE GENOMIC DNA]</scope>
    <source>
        <strain evidence="1 2">ATCC 48635</strain>
    </source>
</reference>
<gene>
    <name evidence="1" type="ORF">ACHHYP_00613</name>
</gene>
<proteinExistence type="predicted"/>
<keyword evidence="2" id="KW-1185">Reference proteome</keyword>
<organism evidence="1 2">
    <name type="scientific">Achlya hypogyna</name>
    <name type="common">Oomycete</name>
    <name type="synonym">Protoachlya hypogyna</name>
    <dbReference type="NCBI Taxonomy" id="1202772"/>
    <lineage>
        <taxon>Eukaryota</taxon>
        <taxon>Sar</taxon>
        <taxon>Stramenopiles</taxon>
        <taxon>Oomycota</taxon>
        <taxon>Saprolegniomycetes</taxon>
        <taxon>Saprolegniales</taxon>
        <taxon>Achlyaceae</taxon>
        <taxon>Achlya</taxon>
    </lineage>
</organism>
<dbReference type="InterPro" id="IPR032675">
    <property type="entry name" value="LRR_dom_sf"/>
</dbReference>
<accession>A0A1V9ZU78</accession>
<name>A0A1V9ZU78_ACHHY</name>
<dbReference type="AlphaFoldDB" id="A0A1V9ZU78"/>
<comment type="caution">
    <text evidence="1">The sequence shown here is derived from an EMBL/GenBank/DDBJ whole genome shotgun (WGS) entry which is preliminary data.</text>
</comment>
<sequence>MLPELVGIIAGFVADPVDLFVLLRALPRYWIGPLFEALLELADFVPIAHLWPRLHLPPTATGRISTLLHVAMAQHPCVIVDVDSAALWAAHVTPSTQLSSSIDKSAIDTLPASILRRLVSLDVTLDTTIRLEFLWTCLDSLPPLELLRTDTARIASAGFSFPRGGNVSLATINALDKYLRSQGVRSVHLRGMRSAPETAAILSRAIGAAPILEHLSLYDAPTLVVALATADLTRVRQLTLNDVSWLHVETLWAKLPRLPLLRELDLWIDHGRLNDDEFSRFVAVVRSLHLTRFSLHAKNLLLNYPERDRVLLAAIANHHHLTSLALHFVMLGNDGIALLRQALPSLPRLAQLDLRYNAYDDRCLPQLQAIVARSQWTRIDLADTLSTAAEEALQAAARCLHFDAKCGAGLPH</sequence>
<protein>
    <submittedName>
        <fullName evidence="1">Uncharacterized protein</fullName>
    </submittedName>
</protein>
<dbReference type="Gene3D" id="3.80.10.10">
    <property type="entry name" value="Ribonuclease Inhibitor"/>
    <property type="match status" value="1"/>
</dbReference>
<evidence type="ECO:0000313" key="2">
    <source>
        <dbReference type="Proteomes" id="UP000243579"/>
    </source>
</evidence>
<dbReference type="EMBL" id="JNBR01000005">
    <property type="protein sequence ID" value="OQS01576.1"/>
    <property type="molecule type" value="Genomic_DNA"/>
</dbReference>
<dbReference type="SUPFAM" id="SSF52047">
    <property type="entry name" value="RNI-like"/>
    <property type="match status" value="1"/>
</dbReference>